<feature type="region of interest" description="Disordered" evidence="1">
    <location>
        <begin position="188"/>
        <end position="233"/>
    </location>
</feature>
<organism evidence="3 4">
    <name type="scientific">Bombyx mandarina</name>
    <name type="common">Wild silk moth</name>
    <name type="synonym">Wild silkworm</name>
    <dbReference type="NCBI Taxonomy" id="7092"/>
    <lineage>
        <taxon>Eukaryota</taxon>
        <taxon>Metazoa</taxon>
        <taxon>Ecdysozoa</taxon>
        <taxon>Arthropoda</taxon>
        <taxon>Hexapoda</taxon>
        <taxon>Insecta</taxon>
        <taxon>Pterygota</taxon>
        <taxon>Neoptera</taxon>
        <taxon>Endopterygota</taxon>
        <taxon>Lepidoptera</taxon>
        <taxon>Glossata</taxon>
        <taxon>Ditrysia</taxon>
        <taxon>Bombycoidea</taxon>
        <taxon>Bombycidae</taxon>
        <taxon>Bombycinae</taxon>
        <taxon>Bombyx</taxon>
    </lineage>
</organism>
<evidence type="ECO:0000313" key="3">
    <source>
        <dbReference type="Proteomes" id="UP000504629"/>
    </source>
</evidence>
<dbReference type="KEGG" id="bman:114249433"/>
<evidence type="ECO:0000256" key="1">
    <source>
        <dbReference type="SAM" id="MobiDB-lite"/>
    </source>
</evidence>
<evidence type="ECO:0000256" key="2">
    <source>
        <dbReference type="SAM" id="SignalP"/>
    </source>
</evidence>
<feature type="chain" id="PRO_5026890227" evidence="2">
    <location>
        <begin position="19"/>
        <end position="264"/>
    </location>
</feature>
<keyword evidence="2" id="KW-0732">Signal</keyword>
<name>A0A6J2KAY3_BOMMA</name>
<dbReference type="Proteomes" id="UP000504629">
    <property type="component" value="Unplaced"/>
</dbReference>
<feature type="signal peptide" evidence="2">
    <location>
        <begin position="1"/>
        <end position="18"/>
    </location>
</feature>
<protein>
    <submittedName>
        <fullName evidence="4">Uncharacterized protein LOC114249433</fullName>
    </submittedName>
</protein>
<sequence>MTMWLKLLLWTFVCGVWTRNIENRETSTDVDQSYGQRDNETYRDGHRYYRRRNETDMNTDHSNENNDSTIYKGPQNRRLWNRGDVNIKPVTESITDGYNNKTYKQKHTTPSFYEEITPFTNKPIKINTDIDTEKVIDKKIEDFGPKVAYSESQGDRDHLKESVTHMRDHDQVGQIDHGKNAVNQFVNTSPRSGNDFKSVKDNEVSSRPSNGSEDGSGQDKWIWGESSTKPTSIVTPAVDDRAAFTGDKCPTGQVRFNNRCVDVD</sequence>
<accession>A0A6J2KAY3</accession>
<dbReference type="RefSeq" id="XP_028038818.1">
    <property type="nucleotide sequence ID" value="XM_028183017.1"/>
</dbReference>
<gene>
    <name evidence="4" type="primary">LOC114249433</name>
</gene>
<feature type="compositionally biased region" description="Polar residues" evidence="1">
    <location>
        <begin position="205"/>
        <end position="215"/>
    </location>
</feature>
<reference evidence="4" key="1">
    <citation type="submission" date="2025-08" db="UniProtKB">
        <authorList>
            <consortium name="RefSeq"/>
        </authorList>
    </citation>
    <scope>IDENTIFICATION</scope>
    <source>
        <tissue evidence="4">Silk gland</tissue>
    </source>
</reference>
<keyword evidence="3" id="KW-1185">Reference proteome</keyword>
<dbReference type="GeneID" id="114249433"/>
<feature type="compositionally biased region" description="Basic and acidic residues" evidence="1">
    <location>
        <begin position="53"/>
        <end position="64"/>
    </location>
</feature>
<feature type="region of interest" description="Disordered" evidence="1">
    <location>
        <begin position="53"/>
        <end position="76"/>
    </location>
</feature>
<evidence type="ECO:0000313" key="4">
    <source>
        <dbReference type="RefSeq" id="XP_028038818.1"/>
    </source>
</evidence>
<dbReference type="OrthoDB" id="7437848at2759"/>
<dbReference type="AlphaFoldDB" id="A0A6J2KAY3"/>
<proteinExistence type="predicted"/>